<evidence type="ECO:0000313" key="7">
    <source>
        <dbReference type="EMBL" id="CAD8865894.1"/>
    </source>
</evidence>
<dbReference type="PANTHER" id="PTHR22950">
    <property type="entry name" value="AMINO ACID TRANSPORTER"/>
    <property type="match status" value="1"/>
</dbReference>
<proteinExistence type="predicted"/>
<dbReference type="AlphaFoldDB" id="A0A7S1AUQ1"/>
<name>A0A7S1AUQ1_NOCSC</name>
<keyword evidence="3 5" id="KW-1133">Transmembrane helix</keyword>
<gene>
    <name evidence="7" type="ORF">NSCI0253_LOCUS40249</name>
</gene>
<feature type="transmembrane region" description="Helical" evidence="5">
    <location>
        <begin position="351"/>
        <end position="370"/>
    </location>
</feature>
<feature type="transmembrane region" description="Helical" evidence="5">
    <location>
        <begin position="168"/>
        <end position="189"/>
    </location>
</feature>
<evidence type="ECO:0000256" key="2">
    <source>
        <dbReference type="ARBA" id="ARBA00022692"/>
    </source>
</evidence>
<accession>A0A7S1AUQ1</accession>
<dbReference type="GO" id="GO:0015179">
    <property type="term" value="F:L-amino acid transmembrane transporter activity"/>
    <property type="evidence" value="ECO:0007669"/>
    <property type="project" value="TreeGrafter"/>
</dbReference>
<organism evidence="7">
    <name type="scientific">Noctiluca scintillans</name>
    <name type="common">Sea sparkle</name>
    <name type="synonym">Red tide dinoflagellate</name>
    <dbReference type="NCBI Taxonomy" id="2966"/>
    <lineage>
        <taxon>Eukaryota</taxon>
        <taxon>Sar</taxon>
        <taxon>Alveolata</taxon>
        <taxon>Dinophyceae</taxon>
        <taxon>Noctilucales</taxon>
        <taxon>Noctilucaceae</taxon>
        <taxon>Noctiluca</taxon>
    </lineage>
</organism>
<dbReference type="EMBL" id="HBFQ01056757">
    <property type="protein sequence ID" value="CAD8865894.1"/>
    <property type="molecule type" value="Transcribed_RNA"/>
</dbReference>
<feature type="domain" description="Amino acid transporter transmembrane" evidence="6">
    <location>
        <begin position="28"/>
        <end position="428"/>
    </location>
</feature>
<sequence>MDTEAPALDGHLLSKSNIKGGISGQMPMYSAIFALAHTIVGSGTLTMPYVFARCGYLLANVIALLFVALTTYSVHLLVVASDRVGGDGARSFESLGYRTCGVFGSIYAEITFILGGLGTLTAYLVFIGKLASQVLGIGIENAYIPILGCVIFVISPLILLRSLNALRWVAFLALFAVLVVAVIFVIFGVKIGRFDQFPEEFDYEEMRVAFWDAQSINSLNLLIGAFCVQNTCLPIYGELKNRSPQKMASSVLVAMVLSFAVYETIGMYGYRLIGGNVKPDCLLSLNTVFQEAYPWTAIQIKVAKLLMAFMITLAVPFAIWPSRSALCSVISRAAAGCTGPARGSEEASDTMFRGVGFGLVFVITVFANLVPDITVPLGLVNSVAGGSMIFVMPGLFYLGSIDTAERFSMKHWTAYAYVVLGIAFASISFTLEIRSIISRFG</sequence>
<dbReference type="InterPro" id="IPR013057">
    <property type="entry name" value="AA_transpt_TM"/>
</dbReference>
<dbReference type="GO" id="GO:0016020">
    <property type="term" value="C:membrane"/>
    <property type="evidence" value="ECO:0007669"/>
    <property type="project" value="UniProtKB-SubCell"/>
</dbReference>
<dbReference type="Pfam" id="PF01490">
    <property type="entry name" value="Aa_trans"/>
    <property type="match status" value="1"/>
</dbReference>
<protein>
    <recommendedName>
        <fullName evidence="6">Amino acid transporter transmembrane domain-containing protein</fullName>
    </recommendedName>
</protein>
<evidence type="ECO:0000256" key="4">
    <source>
        <dbReference type="ARBA" id="ARBA00023136"/>
    </source>
</evidence>
<feature type="transmembrane region" description="Helical" evidence="5">
    <location>
        <begin position="101"/>
        <end position="127"/>
    </location>
</feature>
<feature type="transmembrane region" description="Helical" evidence="5">
    <location>
        <begin position="412"/>
        <end position="431"/>
    </location>
</feature>
<feature type="transmembrane region" description="Helical" evidence="5">
    <location>
        <begin position="142"/>
        <end position="161"/>
    </location>
</feature>
<evidence type="ECO:0000259" key="6">
    <source>
        <dbReference type="Pfam" id="PF01490"/>
    </source>
</evidence>
<dbReference type="PANTHER" id="PTHR22950:SF702">
    <property type="entry name" value="AMINO ACID TRANSPORTER PROTEIN"/>
    <property type="match status" value="1"/>
</dbReference>
<feature type="transmembrane region" description="Helical" evidence="5">
    <location>
        <begin position="248"/>
        <end position="270"/>
    </location>
</feature>
<comment type="subcellular location">
    <subcellularLocation>
        <location evidence="1">Membrane</location>
        <topology evidence="1">Multi-pass membrane protein</topology>
    </subcellularLocation>
</comment>
<evidence type="ECO:0000256" key="1">
    <source>
        <dbReference type="ARBA" id="ARBA00004141"/>
    </source>
</evidence>
<keyword evidence="2 5" id="KW-0812">Transmembrane</keyword>
<feature type="transmembrane region" description="Helical" evidence="5">
    <location>
        <begin position="302"/>
        <end position="320"/>
    </location>
</feature>
<feature type="transmembrane region" description="Helical" evidence="5">
    <location>
        <begin position="382"/>
        <end position="400"/>
    </location>
</feature>
<feature type="transmembrane region" description="Helical" evidence="5">
    <location>
        <begin position="57"/>
        <end position="80"/>
    </location>
</feature>
<feature type="transmembrane region" description="Helical" evidence="5">
    <location>
        <begin position="216"/>
        <end position="236"/>
    </location>
</feature>
<evidence type="ECO:0000256" key="5">
    <source>
        <dbReference type="SAM" id="Phobius"/>
    </source>
</evidence>
<reference evidence="7" key="1">
    <citation type="submission" date="2021-01" db="EMBL/GenBank/DDBJ databases">
        <authorList>
            <person name="Corre E."/>
            <person name="Pelletier E."/>
            <person name="Niang G."/>
            <person name="Scheremetjew M."/>
            <person name="Finn R."/>
            <person name="Kale V."/>
            <person name="Holt S."/>
            <person name="Cochrane G."/>
            <person name="Meng A."/>
            <person name="Brown T."/>
            <person name="Cohen L."/>
        </authorList>
    </citation>
    <scope>NUCLEOTIDE SEQUENCE</scope>
</reference>
<feature type="transmembrane region" description="Helical" evidence="5">
    <location>
        <begin position="28"/>
        <end position="51"/>
    </location>
</feature>
<evidence type="ECO:0000256" key="3">
    <source>
        <dbReference type="ARBA" id="ARBA00022989"/>
    </source>
</evidence>
<keyword evidence="4 5" id="KW-0472">Membrane</keyword>